<dbReference type="PROSITE" id="PS51379">
    <property type="entry name" value="4FE4S_FER_2"/>
    <property type="match status" value="2"/>
</dbReference>
<dbReference type="RefSeq" id="WP_071454238.1">
    <property type="nucleotide sequence ID" value="NZ_CP017675.1"/>
</dbReference>
<gene>
    <name evidence="7" type="ORF">GlitD10_1371</name>
</gene>
<dbReference type="Pfam" id="PF12617">
    <property type="entry name" value="LdpA_C"/>
    <property type="match status" value="1"/>
</dbReference>
<evidence type="ECO:0000313" key="7">
    <source>
        <dbReference type="EMBL" id="APB33692.1"/>
    </source>
</evidence>
<organism evidence="7 8">
    <name type="scientific">Gloeomargarita lithophora Alchichica-D10</name>
    <dbReference type="NCBI Taxonomy" id="1188229"/>
    <lineage>
        <taxon>Bacteria</taxon>
        <taxon>Bacillati</taxon>
        <taxon>Cyanobacteriota</taxon>
        <taxon>Cyanophyceae</taxon>
        <taxon>Gloeomargaritales</taxon>
        <taxon>Gloeomargaritaceae</taxon>
        <taxon>Gloeomargarita</taxon>
    </lineage>
</organism>
<dbReference type="GO" id="GO:0051539">
    <property type="term" value="F:4 iron, 4 sulfur cluster binding"/>
    <property type="evidence" value="ECO:0007669"/>
    <property type="project" value="UniProtKB-KW"/>
</dbReference>
<evidence type="ECO:0000256" key="4">
    <source>
        <dbReference type="ARBA" id="ARBA00023004"/>
    </source>
</evidence>
<keyword evidence="2" id="KW-0004">4Fe-4S</keyword>
<evidence type="ECO:0000313" key="8">
    <source>
        <dbReference type="Proteomes" id="UP000180235"/>
    </source>
</evidence>
<proteinExistence type="predicted"/>
<dbReference type="InterPro" id="IPR017900">
    <property type="entry name" value="4Fe4S_Fe_S_CS"/>
</dbReference>
<dbReference type="Proteomes" id="UP000180235">
    <property type="component" value="Chromosome"/>
</dbReference>
<dbReference type="AlphaFoldDB" id="A0A1J0ACM7"/>
<accession>A0A1J0ACM7</accession>
<dbReference type="PANTHER" id="PTHR24960:SF79">
    <property type="entry name" value="PHOTOSYSTEM I IRON-SULFUR CENTER"/>
    <property type="match status" value="1"/>
</dbReference>
<dbReference type="InterPro" id="IPR017896">
    <property type="entry name" value="4Fe4S_Fe-S-bd"/>
</dbReference>
<keyword evidence="8" id="KW-1185">Reference proteome</keyword>
<protein>
    <submittedName>
        <fullName evidence="7">4Fe-4S ferredoxin, iron-sulfur binding protein</fullName>
    </submittedName>
</protein>
<dbReference type="Pfam" id="PF25160">
    <property type="entry name" value="LdpA_Fe-S-bd"/>
    <property type="match status" value="1"/>
</dbReference>
<reference evidence="7 8" key="1">
    <citation type="submission" date="2016-10" db="EMBL/GenBank/DDBJ databases">
        <title>Description of Gloeomargarita lithophora gen. nov., sp. nov., a thylakoid-bearing basal-branching cyanobacterium with intracellular carbonates, and proposal for Gloeomargaritales ord. nov.</title>
        <authorList>
            <person name="Moreira D."/>
            <person name="Tavera R."/>
            <person name="Benzerara K."/>
            <person name="Skouri-Panet F."/>
            <person name="Couradeau E."/>
            <person name="Gerard E."/>
            <person name="Loussert C."/>
            <person name="Novelo E."/>
            <person name="Zivanovic Y."/>
            <person name="Lopez-Garcia P."/>
        </authorList>
    </citation>
    <scope>NUCLEOTIDE SEQUENCE [LARGE SCALE GENOMIC DNA]</scope>
    <source>
        <strain evidence="7 8">D10</strain>
    </source>
</reference>
<dbReference type="STRING" id="1188229.GlitD10_1371"/>
<keyword evidence="3" id="KW-0479">Metal-binding</keyword>
<comment type="cofactor">
    <cofactor evidence="1">
        <name>[4Fe-4S] cluster</name>
        <dbReference type="ChEBI" id="CHEBI:49883"/>
    </cofactor>
</comment>
<keyword evidence="5" id="KW-0411">Iron-sulfur</keyword>
<dbReference type="OrthoDB" id="9789030at2"/>
<dbReference type="PANTHER" id="PTHR24960">
    <property type="entry name" value="PHOTOSYSTEM I IRON-SULFUR CENTER-RELATED"/>
    <property type="match status" value="1"/>
</dbReference>
<evidence type="ECO:0000256" key="1">
    <source>
        <dbReference type="ARBA" id="ARBA00001966"/>
    </source>
</evidence>
<dbReference type="GO" id="GO:0046872">
    <property type="term" value="F:metal ion binding"/>
    <property type="evidence" value="ECO:0007669"/>
    <property type="project" value="UniProtKB-KW"/>
</dbReference>
<dbReference type="PROSITE" id="PS00198">
    <property type="entry name" value="4FE4S_FER_1"/>
    <property type="match status" value="1"/>
</dbReference>
<evidence type="ECO:0000256" key="3">
    <source>
        <dbReference type="ARBA" id="ARBA00022723"/>
    </source>
</evidence>
<dbReference type="KEGG" id="glt:GlitD10_1371"/>
<evidence type="ECO:0000256" key="5">
    <source>
        <dbReference type="ARBA" id="ARBA00023014"/>
    </source>
</evidence>
<dbReference type="InterPro" id="IPR050157">
    <property type="entry name" value="PSI_iron-sulfur_center"/>
</dbReference>
<dbReference type="InterPro" id="IPR057431">
    <property type="entry name" value="LdpA_Fe-S-bd"/>
</dbReference>
<keyword evidence="4" id="KW-0408">Iron</keyword>
<dbReference type="InterPro" id="IPR021039">
    <property type="entry name" value="Fe-S-bd_prot_LdpA_C"/>
</dbReference>
<evidence type="ECO:0000259" key="6">
    <source>
        <dbReference type="PROSITE" id="PS51379"/>
    </source>
</evidence>
<feature type="domain" description="4Fe-4S ferredoxin-type" evidence="6">
    <location>
        <begin position="110"/>
        <end position="139"/>
    </location>
</feature>
<dbReference type="EMBL" id="CP017675">
    <property type="protein sequence ID" value="APB33692.1"/>
    <property type="molecule type" value="Genomic_DNA"/>
</dbReference>
<feature type="domain" description="4Fe-4S ferredoxin-type" evidence="6">
    <location>
        <begin position="83"/>
        <end position="109"/>
    </location>
</feature>
<name>A0A1J0ACM7_9CYAN</name>
<sequence length="335" mass="36290">MDSGHLRALAQRSWSKLICGASYQDTASIEPLSWVFTLAGVNCIDVAADPAVVQAAHRGIQRAGTSPPWVMVSLNDDTDPHFRKAYFDPQLCPPECPRPCERVCPVQAISAAGVAVPSCYGCGRCLDICPYNYITAHTYVHRPAAVIELLQNQPISALEIHTQVGHGASFQHLWRELQPWINRLQVLAISCQDHEGVIPYLWNLYKIITKATPLPYALIWQADGRPMSGDIGAGTTQATVRLAQKILAQGPPGFVQLAGGTNQATWPLVQKLNLPIHGVAYGSYARKLLQPYLQRLDDDQILAQAVAQARDLIAPKKPDGAGWASGAAPGLTVPG</sequence>
<evidence type="ECO:0000256" key="2">
    <source>
        <dbReference type="ARBA" id="ARBA00022485"/>
    </source>
</evidence>
<dbReference type="SUPFAM" id="SSF54862">
    <property type="entry name" value="4Fe-4S ferredoxins"/>
    <property type="match status" value="1"/>
</dbReference>